<dbReference type="OrthoDB" id="5100673at2759"/>
<proteinExistence type="predicted"/>
<evidence type="ECO:0000313" key="3">
    <source>
        <dbReference type="Proteomes" id="UP000635477"/>
    </source>
</evidence>
<evidence type="ECO:0000313" key="2">
    <source>
        <dbReference type="EMBL" id="KAF4974127.1"/>
    </source>
</evidence>
<reference evidence="2" key="1">
    <citation type="journal article" date="2020" name="BMC Genomics">
        <title>Correction to: Identification and distribution of gene clusters required for synthesis of sphingolipid metabolism inhibitors in diverse species of the filamentous fungus Fusarium.</title>
        <authorList>
            <person name="Kim H.S."/>
            <person name="Lohmar J.M."/>
            <person name="Busman M."/>
            <person name="Brown D.W."/>
            <person name="Naumann T.A."/>
            <person name="Divon H.H."/>
            <person name="Lysoe E."/>
            <person name="Uhlig S."/>
            <person name="Proctor R.H."/>
        </authorList>
    </citation>
    <scope>NUCLEOTIDE SEQUENCE</scope>
    <source>
        <strain evidence="2">NRRL 22465</strain>
    </source>
</reference>
<protein>
    <submittedName>
        <fullName evidence="2">Uncharacterized protein</fullName>
    </submittedName>
</protein>
<feature type="region of interest" description="Disordered" evidence="1">
    <location>
        <begin position="1"/>
        <end position="38"/>
    </location>
</feature>
<dbReference type="AlphaFoldDB" id="A0A8H4XGD6"/>
<comment type="caution">
    <text evidence="2">The sequence shown here is derived from an EMBL/GenBank/DDBJ whole genome shotgun (WGS) entry which is preliminary data.</text>
</comment>
<dbReference type="Proteomes" id="UP000635477">
    <property type="component" value="Unassembled WGS sequence"/>
</dbReference>
<keyword evidence="3" id="KW-1185">Reference proteome</keyword>
<feature type="compositionally biased region" description="Polar residues" evidence="1">
    <location>
        <begin position="1"/>
        <end position="10"/>
    </location>
</feature>
<feature type="compositionally biased region" description="Basic and acidic residues" evidence="1">
    <location>
        <begin position="18"/>
        <end position="38"/>
    </location>
</feature>
<organism evidence="2 3">
    <name type="scientific">Fusarium zealandicum</name>
    <dbReference type="NCBI Taxonomy" id="1053134"/>
    <lineage>
        <taxon>Eukaryota</taxon>
        <taxon>Fungi</taxon>
        <taxon>Dikarya</taxon>
        <taxon>Ascomycota</taxon>
        <taxon>Pezizomycotina</taxon>
        <taxon>Sordariomycetes</taxon>
        <taxon>Hypocreomycetidae</taxon>
        <taxon>Hypocreales</taxon>
        <taxon>Nectriaceae</taxon>
        <taxon>Fusarium</taxon>
        <taxon>Fusarium staphyleae species complex</taxon>
    </lineage>
</organism>
<name>A0A8H4XGD6_9HYPO</name>
<gene>
    <name evidence="2" type="ORF">FZEAL_8936</name>
</gene>
<accession>A0A8H4XGD6</accession>
<evidence type="ECO:0000256" key="1">
    <source>
        <dbReference type="SAM" id="MobiDB-lite"/>
    </source>
</evidence>
<reference evidence="2" key="2">
    <citation type="submission" date="2020-05" db="EMBL/GenBank/DDBJ databases">
        <authorList>
            <person name="Kim H.-S."/>
            <person name="Proctor R.H."/>
            <person name="Brown D.W."/>
        </authorList>
    </citation>
    <scope>NUCLEOTIDE SEQUENCE</scope>
    <source>
        <strain evidence="2">NRRL 22465</strain>
    </source>
</reference>
<sequence>MTSTSGSQQRLAVRTHKRQEEKEKRATAHREYESPRRPGEKFSLPWVGINATREERRQYMHAFLLWISGVSVPNPEGCLVYFRKKIETITVKGLMRDGASHVKDTRFEFHVDRVFWNLWTGKMPNQPPFPWHDAPQEEEGEGLSETWAWMYFDLMVEGKVPTKQSIEGAAENAARNEALAAEDRAEIEMNACRPQ</sequence>
<dbReference type="EMBL" id="JABEYC010000799">
    <property type="protein sequence ID" value="KAF4974127.1"/>
    <property type="molecule type" value="Genomic_DNA"/>
</dbReference>